<evidence type="ECO:0000313" key="1">
    <source>
        <dbReference type="EMBL" id="PIL26589.1"/>
    </source>
</evidence>
<protein>
    <submittedName>
        <fullName evidence="1">Uncharacterized protein</fullName>
    </submittedName>
</protein>
<proteinExistence type="predicted"/>
<gene>
    <name evidence="1" type="ORF">GSI_12347</name>
</gene>
<dbReference type="AlphaFoldDB" id="A0A2G8RYI5"/>
<sequence length="103" mass="11324">MSREEIKQATDHTPNVKGFSDTEVGINISKSVVAWGDPELPCRPGYLGLLKVLRRLPKALRSAQEPEDALLLMKILDSDGMDLVFVDLPGLIPNSDDETLKHG</sequence>
<dbReference type="EMBL" id="AYKW01000045">
    <property type="protein sequence ID" value="PIL26589.1"/>
    <property type="molecule type" value="Genomic_DNA"/>
</dbReference>
<reference evidence="1 2" key="1">
    <citation type="journal article" date="2015" name="Sci. Rep.">
        <title>Chromosome-level genome map provides insights into diverse defense mechanisms in the medicinal fungus Ganoderma sinense.</title>
        <authorList>
            <person name="Zhu Y."/>
            <person name="Xu J."/>
            <person name="Sun C."/>
            <person name="Zhou S."/>
            <person name="Xu H."/>
            <person name="Nelson D.R."/>
            <person name="Qian J."/>
            <person name="Song J."/>
            <person name="Luo H."/>
            <person name="Xiang L."/>
            <person name="Li Y."/>
            <person name="Xu Z."/>
            <person name="Ji A."/>
            <person name="Wang L."/>
            <person name="Lu S."/>
            <person name="Hayward A."/>
            <person name="Sun W."/>
            <person name="Li X."/>
            <person name="Schwartz D.C."/>
            <person name="Wang Y."/>
            <person name="Chen S."/>
        </authorList>
    </citation>
    <scope>NUCLEOTIDE SEQUENCE [LARGE SCALE GENOMIC DNA]</scope>
    <source>
        <strain evidence="1 2">ZZ0214-1</strain>
    </source>
</reference>
<accession>A0A2G8RYI5</accession>
<evidence type="ECO:0000313" key="2">
    <source>
        <dbReference type="Proteomes" id="UP000230002"/>
    </source>
</evidence>
<name>A0A2G8RYI5_9APHY</name>
<organism evidence="1 2">
    <name type="scientific">Ganoderma sinense ZZ0214-1</name>
    <dbReference type="NCBI Taxonomy" id="1077348"/>
    <lineage>
        <taxon>Eukaryota</taxon>
        <taxon>Fungi</taxon>
        <taxon>Dikarya</taxon>
        <taxon>Basidiomycota</taxon>
        <taxon>Agaricomycotina</taxon>
        <taxon>Agaricomycetes</taxon>
        <taxon>Polyporales</taxon>
        <taxon>Polyporaceae</taxon>
        <taxon>Ganoderma</taxon>
    </lineage>
</organism>
<comment type="caution">
    <text evidence="1">The sequence shown here is derived from an EMBL/GenBank/DDBJ whole genome shotgun (WGS) entry which is preliminary data.</text>
</comment>
<keyword evidence="2" id="KW-1185">Reference proteome</keyword>
<dbReference type="Proteomes" id="UP000230002">
    <property type="component" value="Unassembled WGS sequence"/>
</dbReference>